<dbReference type="GO" id="GO:0045703">
    <property type="term" value="F:ketoreductase activity"/>
    <property type="evidence" value="ECO:0007669"/>
    <property type="project" value="TreeGrafter"/>
</dbReference>
<dbReference type="EMBL" id="BDQV01000022">
    <property type="protein sequence ID" value="GAY43981.1"/>
    <property type="molecule type" value="Genomic_DNA"/>
</dbReference>
<dbReference type="AlphaFoldDB" id="A0A2H5NVF6"/>
<comment type="caution">
    <text evidence="2">The sequence shown here is derived from an EMBL/GenBank/DDBJ whole genome shotgun (WGS) entry which is preliminary data.</text>
</comment>
<evidence type="ECO:0000313" key="3">
    <source>
        <dbReference type="Proteomes" id="UP000236630"/>
    </source>
</evidence>
<evidence type="ECO:0000313" key="2">
    <source>
        <dbReference type="EMBL" id="GAY43981.1"/>
    </source>
</evidence>
<dbReference type="PANTHER" id="PTHR43899:SF25">
    <property type="entry name" value="ENOYL-(ACYL CARRIER) REDUCTASE"/>
    <property type="match status" value="1"/>
</dbReference>
<reference evidence="2 3" key="1">
    <citation type="journal article" date="2017" name="Front. Genet.">
        <title>Draft sequencing of the heterozygous diploid genome of Satsuma (Citrus unshiu Marc.) using a hybrid assembly approach.</title>
        <authorList>
            <person name="Shimizu T."/>
            <person name="Tanizawa Y."/>
            <person name="Mochizuki T."/>
            <person name="Nagasaki H."/>
            <person name="Yoshioka T."/>
            <person name="Toyoda A."/>
            <person name="Fujiyama A."/>
            <person name="Kaminuma E."/>
            <person name="Nakamura Y."/>
        </authorList>
    </citation>
    <scope>NUCLEOTIDE SEQUENCE [LARGE SCALE GENOMIC DNA]</scope>
    <source>
        <strain evidence="3">cv. Miyagawa wase</strain>
    </source>
</reference>
<name>A0A2H5NVF6_CITUN</name>
<dbReference type="Proteomes" id="UP000236630">
    <property type="component" value="Unassembled WGS sequence"/>
</dbReference>
<sequence>MTKFKRSTFFIPSAETYSKASIRWIGYDHLYLPCWLHALQWFILQALTDAMAIQLYCIFNEKESRRAKSLEPVGRIQGLKLNPLLFIRVMLRTPLIPPIHWQQQGNKSTALKV</sequence>
<keyword evidence="1" id="KW-0560">Oxidoreductase</keyword>
<keyword evidence="3" id="KW-1185">Reference proteome</keyword>
<evidence type="ECO:0000256" key="1">
    <source>
        <dbReference type="ARBA" id="ARBA00023002"/>
    </source>
</evidence>
<dbReference type="PANTHER" id="PTHR43899">
    <property type="entry name" value="RH59310P"/>
    <property type="match status" value="1"/>
</dbReference>
<gene>
    <name evidence="2" type="ORF">CUMW_078780</name>
</gene>
<organism evidence="2 3">
    <name type="scientific">Citrus unshiu</name>
    <name type="common">Satsuma mandarin</name>
    <name type="synonym">Citrus nobilis var. unshiu</name>
    <dbReference type="NCBI Taxonomy" id="55188"/>
    <lineage>
        <taxon>Eukaryota</taxon>
        <taxon>Viridiplantae</taxon>
        <taxon>Streptophyta</taxon>
        <taxon>Embryophyta</taxon>
        <taxon>Tracheophyta</taxon>
        <taxon>Spermatophyta</taxon>
        <taxon>Magnoliopsida</taxon>
        <taxon>eudicotyledons</taxon>
        <taxon>Gunneridae</taxon>
        <taxon>Pentapetalae</taxon>
        <taxon>rosids</taxon>
        <taxon>malvids</taxon>
        <taxon>Sapindales</taxon>
        <taxon>Rutaceae</taxon>
        <taxon>Aurantioideae</taxon>
        <taxon>Citrus</taxon>
    </lineage>
</organism>
<accession>A0A2H5NVF6</accession>
<protein>
    <submittedName>
        <fullName evidence="2">Uncharacterized protein</fullName>
    </submittedName>
</protein>
<dbReference type="STRING" id="55188.A0A2H5NVF6"/>
<dbReference type="GO" id="GO:0005783">
    <property type="term" value="C:endoplasmic reticulum"/>
    <property type="evidence" value="ECO:0007669"/>
    <property type="project" value="TreeGrafter"/>
</dbReference>
<proteinExistence type="predicted"/>
<dbReference type="InterPro" id="IPR051019">
    <property type="entry name" value="VLCFA-Steroid_DH"/>
</dbReference>